<name>A0A9X0AMA9_9HELO</name>
<reference evidence="2" key="1">
    <citation type="submission" date="2022-11" db="EMBL/GenBank/DDBJ databases">
        <title>Genome Resource of Sclerotinia nivalis Strain SnTB1, a Plant Pathogen Isolated from American Ginseng.</title>
        <authorList>
            <person name="Fan S."/>
        </authorList>
    </citation>
    <scope>NUCLEOTIDE SEQUENCE</scope>
    <source>
        <strain evidence="2">SnTB1</strain>
    </source>
</reference>
<organism evidence="2 3">
    <name type="scientific">Sclerotinia nivalis</name>
    <dbReference type="NCBI Taxonomy" id="352851"/>
    <lineage>
        <taxon>Eukaryota</taxon>
        <taxon>Fungi</taxon>
        <taxon>Dikarya</taxon>
        <taxon>Ascomycota</taxon>
        <taxon>Pezizomycotina</taxon>
        <taxon>Leotiomycetes</taxon>
        <taxon>Helotiales</taxon>
        <taxon>Sclerotiniaceae</taxon>
        <taxon>Sclerotinia</taxon>
    </lineage>
</organism>
<dbReference type="OrthoDB" id="5410659at2759"/>
<dbReference type="Proteomes" id="UP001152300">
    <property type="component" value="Unassembled WGS sequence"/>
</dbReference>
<evidence type="ECO:0000256" key="1">
    <source>
        <dbReference type="SAM" id="MobiDB-lite"/>
    </source>
</evidence>
<evidence type="ECO:0000313" key="3">
    <source>
        <dbReference type="Proteomes" id="UP001152300"/>
    </source>
</evidence>
<comment type="caution">
    <text evidence="2">The sequence shown here is derived from an EMBL/GenBank/DDBJ whole genome shotgun (WGS) entry which is preliminary data.</text>
</comment>
<dbReference type="EMBL" id="JAPEIS010000007">
    <property type="protein sequence ID" value="KAJ8064929.1"/>
    <property type="molecule type" value="Genomic_DNA"/>
</dbReference>
<feature type="compositionally biased region" description="Acidic residues" evidence="1">
    <location>
        <begin position="458"/>
        <end position="467"/>
    </location>
</feature>
<protein>
    <submittedName>
        <fullName evidence="2">Uncharacterized protein</fullName>
    </submittedName>
</protein>
<feature type="compositionally biased region" description="Basic and acidic residues" evidence="1">
    <location>
        <begin position="474"/>
        <end position="488"/>
    </location>
</feature>
<gene>
    <name evidence="2" type="ORF">OCU04_007233</name>
</gene>
<dbReference type="AlphaFoldDB" id="A0A9X0AMA9"/>
<evidence type="ECO:0000313" key="2">
    <source>
        <dbReference type="EMBL" id="KAJ8064929.1"/>
    </source>
</evidence>
<proteinExistence type="predicted"/>
<sequence>MKFAGLERRIRHDHEALSNDYDEYNKQLPPFTVWSADGQLGNIRNFDGMYQERWRGAGKNQVNNRIREGFANIMKVAHSAQCQPKRLYNVLARFWDPKFTATARTQIDTVKLYLVIPSRFINRVTNDYSEQNAIKLVKTKIEKMFADSKLNFKPQMSNIDVRFCSSANFLQQFPSDTYKIVGQHPIMLYTLVTSIADFEILNNASITKIYREPLQPITEDPAELTAIFKGIVGELYTLRNPVGPNGERSNAIKFEGGVGTITTVSNASAEAAVGIKREITQNQVMANLGANAIMSRLFKNDPNDKRKLRAEWLHRSARSFGGRDNADVPGQLANTQAVENLVLGTVETNTTMLRHEMFIKRYVSNAKVTSSDQTTSLKVTTRLHHASSPNSRIGGGLTSLWFGHHLVYKFRATRKEQAQIIKCKVFRPFDRRVPLRLEGELDIMMEELMYGWSSLGNNEDDVSDDDPLMGPASEQKEGDGREREMHGEMDEEDV</sequence>
<accession>A0A9X0AMA9</accession>
<keyword evidence="3" id="KW-1185">Reference proteome</keyword>
<feature type="region of interest" description="Disordered" evidence="1">
    <location>
        <begin position="456"/>
        <end position="494"/>
    </location>
</feature>